<evidence type="ECO:0000256" key="5">
    <source>
        <dbReference type="ARBA" id="ARBA00022692"/>
    </source>
</evidence>
<keyword evidence="4" id="KW-0997">Cell inner membrane</keyword>
<organism evidence="11 12">
    <name type="scientific">Desulfomonile tiedjei (strain ATCC 49306 / DSM 6799 / DCB-1)</name>
    <dbReference type="NCBI Taxonomy" id="706587"/>
    <lineage>
        <taxon>Bacteria</taxon>
        <taxon>Pseudomonadati</taxon>
        <taxon>Thermodesulfobacteriota</taxon>
        <taxon>Desulfomonilia</taxon>
        <taxon>Desulfomonilales</taxon>
        <taxon>Desulfomonilaceae</taxon>
        <taxon>Desulfomonile</taxon>
    </lineage>
</organism>
<dbReference type="GO" id="GO:0015740">
    <property type="term" value="P:C4-dicarboxylate transport"/>
    <property type="evidence" value="ECO:0007669"/>
    <property type="project" value="TreeGrafter"/>
</dbReference>
<reference evidence="12" key="1">
    <citation type="submission" date="2012-06" db="EMBL/GenBank/DDBJ databases">
        <title>Complete sequence of chromosome of Desulfomonile tiedjei DSM 6799.</title>
        <authorList>
            <person name="Lucas S."/>
            <person name="Copeland A."/>
            <person name="Lapidus A."/>
            <person name="Glavina del Rio T."/>
            <person name="Dalin E."/>
            <person name="Tice H."/>
            <person name="Bruce D."/>
            <person name="Goodwin L."/>
            <person name="Pitluck S."/>
            <person name="Peters L."/>
            <person name="Ovchinnikova G."/>
            <person name="Zeytun A."/>
            <person name="Lu M."/>
            <person name="Kyrpides N."/>
            <person name="Mavromatis K."/>
            <person name="Ivanova N."/>
            <person name="Brettin T."/>
            <person name="Detter J.C."/>
            <person name="Han C."/>
            <person name="Larimer F."/>
            <person name="Land M."/>
            <person name="Hauser L."/>
            <person name="Markowitz V."/>
            <person name="Cheng J.-F."/>
            <person name="Hugenholtz P."/>
            <person name="Woyke T."/>
            <person name="Wu D."/>
            <person name="Spring S."/>
            <person name="Schroeder M."/>
            <person name="Brambilla E."/>
            <person name="Klenk H.-P."/>
            <person name="Eisen J.A."/>
        </authorList>
    </citation>
    <scope>NUCLEOTIDE SEQUENCE [LARGE SCALE GENOMIC DNA]</scope>
    <source>
        <strain evidence="12">ATCC 49306 / DSM 6799 / DCB-1</strain>
    </source>
</reference>
<dbReference type="HOGENOM" id="CLU_086356_3_3_7"/>
<evidence type="ECO:0000256" key="7">
    <source>
        <dbReference type="ARBA" id="ARBA00023136"/>
    </source>
</evidence>
<keyword evidence="7 9" id="KW-0472">Membrane</keyword>
<dbReference type="Proteomes" id="UP000006055">
    <property type="component" value="Chromosome"/>
</dbReference>
<dbReference type="GO" id="GO:0022857">
    <property type="term" value="F:transmembrane transporter activity"/>
    <property type="evidence" value="ECO:0007669"/>
    <property type="project" value="TreeGrafter"/>
</dbReference>
<dbReference type="InterPro" id="IPR055348">
    <property type="entry name" value="DctQ"/>
</dbReference>
<feature type="transmembrane region" description="Helical" evidence="9">
    <location>
        <begin position="20"/>
        <end position="40"/>
    </location>
</feature>
<feature type="transmembrane region" description="Helical" evidence="9">
    <location>
        <begin position="86"/>
        <end position="107"/>
    </location>
</feature>
<dbReference type="PANTHER" id="PTHR35011">
    <property type="entry name" value="2,3-DIKETO-L-GULONATE TRAP TRANSPORTER SMALL PERMEASE PROTEIN YIAM"/>
    <property type="match status" value="1"/>
</dbReference>
<comment type="subcellular location">
    <subcellularLocation>
        <location evidence="1">Cell inner membrane</location>
        <topology evidence="1">Multi-pass membrane protein</topology>
    </subcellularLocation>
</comment>
<accession>I4C8L0</accession>
<evidence type="ECO:0000256" key="8">
    <source>
        <dbReference type="ARBA" id="ARBA00038436"/>
    </source>
</evidence>
<dbReference type="OrthoDB" id="9791324at2"/>
<comment type="similarity">
    <text evidence="8">Belongs to the TRAP transporter small permease family.</text>
</comment>
<evidence type="ECO:0000256" key="4">
    <source>
        <dbReference type="ARBA" id="ARBA00022519"/>
    </source>
</evidence>
<keyword evidence="5 9" id="KW-0812">Transmembrane</keyword>
<dbReference type="PANTHER" id="PTHR35011:SF2">
    <property type="entry name" value="2,3-DIKETO-L-GULONATE TRAP TRANSPORTER SMALL PERMEASE PROTEIN YIAM"/>
    <property type="match status" value="1"/>
</dbReference>
<evidence type="ECO:0000313" key="12">
    <source>
        <dbReference type="Proteomes" id="UP000006055"/>
    </source>
</evidence>
<evidence type="ECO:0000256" key="1">
    <source>
        <dbReference type="ARBA" id="ARBA00004429"/>
    </source>
</evidence>
<dbReference type="RefSeq" id="WP_014811036.1">
    <property type="nucleotide sequence ID" value="NC_018025.1"/>
</dbReference>
<evidence type="ECO:0000256" key="3">
    <source>
        <dbReference type="ARBA" id="ARBA00022475"/>
    </source>
</evidence>
<dbReference type="EMBL" id="CP003360">
    <property type="protein sequence ID" value="AFM25901.1"/>
    <property type="molecule type" value="Genomic_DNA"/>
</dbReference>
<dbReference type="eggNOG" id="COG3090">
    <property type="taxonomic scope" value="Bacteria"/>
</dbReference>
<protein>
    <submittedName>
        <fullName evidence="11">TRAP-type C4-dicarboxylate transport system, small permease component</fullName>
    </submittedName>
</protein>
<gene>
    <name evidence="11" type="ordered locus">Desti_3242</name>
</gene>
<keyword evidence="2" id="KW-0813">Transport</keyword>
<evidence type="ECO:0000259" key="10">
    <source>
        <dbReference type="Pfam" id="PF04290"/>
    </source>
</evidence>
<keyword evidence="3" id="KW-1003">Cell membrane</keyword>
<dbReference type="AlphaFoldDB" id="I4C8L0"/>
<proteinExistence type="inferred from homology"/>
<dbReference type="Pfam" id="PF04290">
    <property type="entry name" value="DctQ"/>
    <property type="match status" value="1"/>
</dbReference>
<dbReference type="GO" id="GO:0005886">
    <property type="term" value="C:plasma membrane"/>
    <property type="evidence" value="ECO:0007669"/>
    <property type="project" value="UniProtKB-SubCell"/>
</dbReference>
<dbReference type="InterPro" id="IPR007387">
    <property type="entry name" value="TRAP_DctQ"/>
</dbReference>
<dbReference type="STRING" id="706587.Desti_3242"/>
<keyword evidence="12" id="KW-1185">Reference proteome</keyword>
<name>I4C8L0_DESTA</name>
<dbReference type="KEGG" id="dti:Desti_3242"/>
<evidence type="ECO:0000313" key="11">
    <source>
        <dbReference type="EMBL" id="AFM25901.1"/>
    </source>
</evidence>
<feature type="transmembrane region" description="Helical" evidence="9">
    <location>
        <begin position="128"/>
        <end position="150"/>
    </location>
</feature>
<sequence>MSSALKLTRSLMRVLDNVSGFLLVVITVMGFLNVVMRYLFARPIAWMEEMTVLSMVWMVYLSQGMLESENSQLRMTVVSRLFGPKLQFLVNTIRTALTLFIFGYLLISGCGVITNNYNFKTCTQALGFPIWIAFLALPVTFIIIMIPRILDPAVKYGDEPPVVNCEKGGS</sequence>
<evidence type="ECO:0000256" key="2">
    <source>
        <dbReference type="ARBA" id="ARBA00022448"/>
    </source>
</evidence>
<feature type="domain" description="Tripartite ATP-independent periplasmic transporters DctQ component" evidence="10">
    <location>
        <begin position="26"/>
        <end position="146"/>
    </location>
</feature>
<evidence type="ECO:0000256" key="9">
    <source>
        <dbReference type="SAM" id="Phobius"/>
    </source>
</evidence>
<keyword evidence="6 9" id="KW-1133">Transmembrane helix</keyword>
<evidence type="ECO:0000256" key="6">
    <source>
        <dbReference type="ARBA" id="ARBA00022989"/>
    </source>
</evidence>